<evidence type="ECO:0000256" key="16">
    <source>
        <dbReference type="ARBA" id="ARBA00022824"/>
    </source>
</evidence>
<dbReference type="Gene3D" id="3.40.30.10">
    <property type="entry name" value="Glutaredoxin"/>
    <property type="match status" value="1"/>
</dbReference>
<evidence type="ECO:0000256" key="4">
    <source>
        <dbReference type="ARBA" id="ARBA00004408"/>
    </source>
</evidence>
<evidence type="ECO:0000256" key="5">
    <source>
        <dbReference type="ARBA" id="ARBA00004514"/>
    </source>
</evidence>
<dbReference type="CDD" id="cd01479">
    <property type="entry name" value="Sec24-like"/>
    <property type="match status" value="1"/>
</dbReference>
<keyword evidence="21" id="KW-0653">Protein transport</keyword>
<dbReference type="Pfam" id="PF00271">
    <property type="entry name" value="Helicase_C"/>
    <property type="match status" value="1"/>
</dbReference>
<keyword evidence="26" id="KW-0968">Cytoplasmic vesicle</keyword>
<evidence type="ECO:0000256" key="27">
    <source>
        <dbReference type="ARBA" id="ARBA00038511"/>
    </source>
</evidence>
<feature type="compositionally biased region" description="Basic and acidic residues" evidence="33">
    <location>
        <begin position="1428"/>
        <end position="1459"/>
    </location>
</feature>
<dbReference type="InterPro" id="IPR012990">
    <property type="entry name" value="Beta-sandwich_Sec23_24"/>
</dbReference>
<dbReference type="Gene3D" id="2.30.30.380">
    <property type="entry name" value="Zn-finger domain of Sec23/24"/>
    <property type="match status" value="1"/>
</dbReference>
<keyword evidence="39" id="KW-1185">Reference proteome</keyword>
<keyword evidence="34" id="KW-0812">Transmembrane</keyword>
<evidence type="ECO:0000256" key="13">
    <source>
        <dbReference type="ARBA" id="ARBA00022741"/>
    </source>
</evidence>
<dbReference type="GO" id="GO:0003724">
    <property type="term" value="F:RNA helicase activity"/>
    <property type="evidence" value="ECO:0007669"/>
    <property type="project" value="UniProtKB-EC"/>
</dbReference>
<dbReference type="GO" id="GO:0003723">
    <property type="term" value="F:RNA binding"/>
    <property type="evidence" value="ECO:0007669"/>
    <property type="project" value="UniProtKB-KW"/>
</dbReference>
<dbReference type="Pfam" id="PF04810">
    <property type="entry name" value="zf-Sec23_Sec24"/>
    <property type="match status" value="1"/>
</dbReference>
<comment type="function">
    <text evidence="29">Component of the 17S U2 SnRNP complex of the spliceosome, a large ribonucleoprotein complex that removes introns from transcribed pre-mRNAs. The 17S U2 SnRNP complex (1) directly participates in early spliceosome assembly and (2) mediates recognition of the intron branch site during pre-mRNA splicing by promoting the selection of the pre-mRNA branch-site adenosine, the nucleophile for the first step of splicing. Within the 17S U2 SnRNP complex, DDX46 plays essential roles during assembly of pre-spliceosome and proofreading of the branch site.</text>
</comment>
<dbReference type="InterPro" id="IPR013766">
    <property type="entry name" value="Thioredoxin_domain"/>
</dbReference>
<dbReference type="InterPro" id="IPR036180">
    <property type="entry name" value="Gelsolin-like_dom_sf"/>
</dbReference>
<dbReference type="CDD" id="cd22249">
    <property type="entry name" value="UDM1_RNF168_RNF169-like"/>
    <property type="match status" value="1"/>
</dbReference>
<dbReference type="GO" id="GO:0000398">
    <property type="term" value="P:mRNA splicing, via spliceosome"/>
    <property type="evidence" value="ECO:0007669"/>
    <property type="project" value="UniProtKB-ARBA"/>
</dbReference>
<evidence type="ECO:0000259" key="35">
    <source>
        <dbReference type="PROSITE" id="PS51192"/>
    </source>
</evidence>
<keyword evidence="14" id="KW-0378">Hydrolase</keyword>
<reference evidence="38" key="1">
    <citation type="journal article" date="2023" name="Science">
        <title>Genome structures resolve the early diversification of teleost fishes.</title>
        <authorList>
            <person name="Parey E."/>
            <person name="Louis A."/>
            <person name="Montfort J."/>
            <person name="Bouchez O."/>
            <person name="Roques C."/>
            <person name="Iampietro C."/>
            <person name="Lluch J."/>
            <person name="Castinel A."/>
            <person name="Donnadieu C."/>
            <person name="Desvignes T."/>
            <person name="Floi Bucao C."/>
            <person name="Jouanno E."/>
            <person name="Wen M."/>
            <person name="Mejri S."/>
            <person name="Dirks R."/>
            <person name="Jansen H."/>
            <person name="Henkel C."/>
            <person name="Chen W.J."/>
            <person name="Zahm M."/>
            <person name="Cabau C."/>
            <person name="Klopp C."/>
            <person name="Thompson A.W."/>
            <person name="Robinson-Rechavi M."/>
            <person name="Braasch I."/>
            <person name="Lecointre G."/>
            <person name="Bobe J."/>
            <person name="Postlethwait J.H."/>
            <person name="Berthelot C."/>
            <person name="Roest Crollius H."/>
            <person name="Guiguen Y."/>
        </authorList>
    </citation>
    <scope>NUCLEOTIDE SEQUENCE</scope>
    <source>
        <strain evidence="38">NC1722</strain>
    </source>
</reference>
<evidence type="ECO:0000256" key="26">
    <source>
        <dbReference type="ARBA" id="ARBA00023329"/>
    </source>
</evidence>
<dbReference type="SMART" id="SM00487">
    <property type="entry name" value="DEXDc"/>
    <property type="match status" value="1"/>
</dbReference>
<dbReference type="CDD" id="cd22473">
    <property type="entry name" value="KH-I_DDX46"/>
    <property type="match status" value="1"/>
</dbReference>
<dbReference type="InterPro" id="IPR036174">
    <property type="entry name" value="Znf_Sec23_Sec24_sf"/>
</dbReference>
<feature type="compositionally biased region" description="Low complexity" evidence="33">
    <location>
        <begin position="321"/>
        <end position="334"/>
    </location>
</feature>
<comment type="caution">
    <text evidence="38">The sequence shown here is derived from an EMBL/GenBank/DDBJ whole genome shotgun (WGS) entry which is preliminary data.</text>
</comment>
<dbReference type="FunFam" id="3.40.50.300:FF:000584">
    <property type="entry name" value="probable ATP-dependent RNA helicase DDX46"/>
    <property type="match status" value="1"/>
</dbReference>
<dbReference type="InterPro" id="IPR006900">
    <property type="entry name" value="Sec23/24_helical_dom"/>
</dbReference>
<dbReference type="Pfam" id="PF00085">
    <property type="entry name" value="Thioredoxin"/>
    <property type="match status" value="1"/>
</dbReference>
<dbReference type="InterPro" id="IPR029006">
    <property type="entry name" value="ADF-H/Gelsolin-like_dom_sf"/>
</dbReference>
<comment type="catalytic activity">
    <reaction evidence="28">
        <text>ATP + H2O = ADP + phosphate + H(+)</text>
        <dbReference type="Rhea" id="RHEA:13065"/>
        <dbReference type="ChEBI" id="CHEBI:15377"/>
        <dbReference type="ChEBI" id="CHEBI:15378"/>
        <dbReference type="ChEBI" id="CHEBI:30616"/>
        <dbReference type="ChEBI" id="CHEBI:43474"/>
        <dbReference type="ChEBI" id="CHEBI:456216"/>
        <dbReference type="EC" id="3.6.4.13"/>
    </reaction>
</comment>
<dbReference type="Gene3D" id="1.20.120.730">
    <property type="entry name" value="Sec23/Sec24 helical domain"/>
    <property type="match status" value="1"/>
</dbReference>
<dbReference type="SUPFAM" id="SSF81995">
    <property type="entry name" value="beta-sandwich domain of Sec23/24"/>
    <property type="match status" value="1"/>
</dbReference>
<keyword evidence="12" id="KW-0747">Spliceosome</keyword>
<dbReference type="PROSITE" id="PS51194">
    <property type="entry name" value="HELICASE_CTER"/>
    <property type="match status" value="1"/>
</dbReference>
<evidence type="ECO:0000256" key="29">
    <source>
        <dbReference type="ARBA" id="ARBA00049949"/>
    </source>
</evidence>
<feature type="compositionally biased region" description="Pro residues" evidence="33">
    <location>
        <begin position="88"/>
        <end position="110"/>
    </location>
</feature>
<feature type="transmembrane region" description="Helical" evidence="34">
    <location>
        <begin position="1254"/>
        <end position="1272"/>
    </location>
</feature>
<dbReference type="InterPro" id="IPR040419">
    <property type="entry name" value="DUF5568"/>
</dbReference>
<keyword evidence="24" id="KW-0508">mRNA splicing</keyword>
<dbReference type="Pfam" id="PF14963">
    <property type="entry name" value="Get2_like"/>
    <property type="match status" value="1"/>
</dbReference>
<dbReference type="Gene3D" id="3.40.20.10">
    <property type="entry name" value="Severin"/>
    <property type="match status" value="1"/>
</dbReference>
<keyword evidence="25" id="KW-0539">Nucleus</keyword>
<dbReference type="SUPFAM" id="SSF81811">
    <property type="entry name" value="Helical domain of Sec23/24"/>
    <property type="match status" value="1"/>
</dbReference>
<dbReference type="InterPro" id="IPR014001">
    <property type="entry name" value="Helicase_ATP-bd"/>
</dbReference>
<dbReference type="PROSITE" id="PS51195">
    <property type="entry name" value="Q_MOTIF"/>
    <property type="match status" value="1"/>
</dbReference>
<dbReference type="Pfam" id="PF08033">
    <property type="entry name" value="Sec23_BS"/>
    <property type="match status" value="1"/>
</dbReference>
<dbReference type="GO" id="GO:0006886">
    <property type="term" value="P:intracellular protein transport"/>
    <property type="evidence" value="ECO:0007669"/>
    <property type="project" value="InterPro"/>
</dbReference>
<keyword evidence="22" id="KW-0175">Coiled coil</keyword>
<feature type="region of interest" description="Disordered" evidence="33">
    <location>
        <begin position="1339"/>
        <end position="1562"/>
    </location>
</feature>
<dbReference type="GO" id="GO:0016787">
    <property type="term" value="F:hydrolase activity"/>
    <property type="evidence" value="ECO:0007669"/>
    <property type="project" value="UniProtKB-KW"/>
</dbReference>
<dbReference type="InterPro" id="IPR036249">
    <property type="entry name" value="Thioredoxin-like_sf"/>
</dbReference>
<evidence type="ECO:0000256" key="18">
    <source>
        <dbReference type="ARBA" id="ARBA00022840"/>
    </source>
</evidence>
<evidence type="ECO:0000256" key="31">
    <source>
        <dbReference type="ARBA" id="ARBA00050042"/>
    </source>
</evidence>
<dbReference type="GO" id="GO:0030127">
    <property type="term" value="C:COPII vesicle coat"/>
    <property type="evidence" value="ECO:0007669"/>
    <property type="project" value="InterPro"/>
</dbReference>
<dbReference type="Pfam" id="PF23469">
    <property type="entry name" value="KH_12"/>
    <property type="match status" value="1"/>
</dbReference>
<accession>A0AAD7WTD0</accession>
<feature type="compositionally biased region" description="Basic residues" evidence="33">
    <location>
        <begin position="2467"/>
        <end position="2479"/>
    </location>
</feature>
<feature type="compositionally biased region" description="Acidic residues" evidence="33">
    <location>
        <begin position="1549"/>
        <end position="1562"/>
    </location>
</feature>
<dbReference type="InterPro" id="IPR041742">
    <property type="entry name" value="Sec24-like_trunk_dom"/>
</dbReference>
<dbReference type="SUPFAM" id="SSF82754">
    <property type="entry name" value="C-terminal, gelsolin-like domain of Sec23/24"/>
    <property type="match status" value="1"/>
</dbReference>
<feature type="compositionally biased region" description="Acidic residues" evidence="33">
    <location>
        <begin position="1516"/>
        <end position="1541"/>
    </location>
</feature>
<dbReference type="FunFam" id="3.40.50.410:FF:000019">
    <property type="entry name" value="SEC24 homolog B, COPII coat complex component"/>
    <property type="match status" value="1"/>
</dbReference>
<name>A0AAD7WTD0_9TELE</name>
<evidence type="ECO:0000256" key="9">
    <source>
        <dbReference type="ARBA" id="ARBA00022490"/>
    </source>
</evidence>
<dbReference type="PANTHER" id="PTHR13803">
    <property type="entry name" value="SEC24-RELATED PROTEIN"/>
    <property type="match status" value="1"/>
</dbReference>
<evidence type="ECO:0000256" key="24">
    <source>
        <dbReference type="ARBA" id="ARBA00023187"/>
    </source>
</evidence>
<feature type="region of interest" description="Disordered" evidence="33">
    <location>
        <begin position="2393"/>
        <end position="2533"/>
    </location>
</feature>
<evidence type="ECO:0000256" key="19">
    <source>
        <dbReference type="ARBA" id="ARBA00022884"/>
    </source>
</evidence>
<evidence type="ECO:0000256" key="1">
    <source>
        <dbReference type="ARBA" id="ARBA00004299"/>
    </source>
</evidence>
<dbReference type="InterPro" id="IPR036175">
    <property type="entry name" value="Sec23/24_helical_dom_sf"/>
</dbReference>
<feature type="compositionally biased region" description="Basic residues" evidence="33">
    <location>
        <begin position="1374"/>
        <end position="1420"/>
    </location>
</feature>
<keyword evidence="13" id="KW-0547">Nucleotide-binding</keyword>
<sequence>MSNSGYNSQNGAGGQPYTNGPSQNPVVLQTPVQGCSMAGQPLYSNQIPAKTPLPPSSAPGPALYNSGPYQIIPPVSSYQGPGQTVLNRPPPMGPPQSMTPPHGPRMPPPAATQNSTSPLVSAHGLYSGSQNPPPQTWQYGMPPPPGPAGNHVTSVPSSALNQPSTAGYSMGTPPILHNASHPPGPPVPPVSLNSYDHPGPTPPSMSPVPPHPYQPGRQAYAPPPAMRPTPPPTGPPGSATPPPPHPPKHEGAGQPPIPGDGTKALNAFDHLETGAKHMAGPPPPQPGMMSRPMGHSYPTLPPGYQNMGAPPNASTVPAVKQPYSPAAQPYQQPSVGPAQLSPSMAGLSLQAQTPEALRVVNLLQERNLLPQGPIPAPTPCLPQDLQKLNCNPEVFRCTLANIPQTQSLLNKAKLPLGLLLHPFKDLSQLPVVTSSTIVRCRSCRTYINPFVTFLDQRRWKCNLCYRVNDVPEEFMYNPVSRSYGEPHKRPEVQNPTIEFIAPSEYMLRPPQPAVYLFVLDVSHNAVETGYLDVVCQSLLDNLSALPGDTRTKIGFVTFDSTIHFYNLQEGLSQPQMLIVSDIEDIFLPTPDSLLVNLNECKELVQDLLKGLPQMFMKTMETQSALGPALQAAFKLLSPTGGRVSVFQTQLPTLGVGTLKSREDPNQRASAKDIQHLSPATDFYKKLALDCSGQQVAVDLFLLSGQYCDLASLGGISRYSAGSIYYYPSYHHQHNPAQVECFQKDLKRYITRKIGFEAVMRIRCTKGLSIHTFHGNFFVRSTDLLSLPNVNPDAGFAVQMSIEENLVDMQVVSFQAALLYTSSKGERRIRVHTMCLPVVNSLSDIFAGADVQAMTGLLASMAVDRSVTASLSDARDAMTNASIDSLSVYRSSVVTIQQPGLLAPSCLRLFPLYILALLKQKAFRTGTSTRLDDRVFAMCQLKYQPLSYLMLMIHPSLYRVDDLTDEGALNISERTIPQPRVLQLSVERLNRDGAFVMDTGMVMYLWVGKNCNPTFLTQVLGVTNYAAVPQNMNQLPELDTAESVRTRAFIGWLREQRPFFPILHVIRDESQLKASFMQNMIEDRTESALSYYEFLLHLQQQVSKPGMKPRFHLDLDRTEPWSTPVPSGRLSPFAAAVVSSNHHSEVLERRGSPVPEGGDVLIGDAEEEVTGALRQRSQGEVPVDGVPRSPRRGLQKYLSRFDDAMRLRGQIASVKTSQDSSSEPEELDSFRLFRVFGSVVLAIAVRMFVCKYLSIFAPFLTLQLAYMGLYKYFPKGEKKKKTTVLTAALLLSGIPAEVINRSMDTYSKMGDVFTDLCVYFFTFILCHEILFLHYRKRSASRGRSASRSKSRSPEKRSKKEDRAGSRNRDRDRPRRERSRSRDRRRSRSRDRKRPRRSRSRERRRSRSRERRRSRSRGHRSRSASPSKGRKNDDRSKSKEKSDNPEQSTEKKKIKEEKEEEKAEDQDFDQNKLEEEMRKRKERVEKWREEQRKKAMENIGELKKELEEMKQGKKWSLEDDEDDDEEASAPVEAEEEEEEEEEAVSAAEETIPIEEETGEEVDPLDAYMEEVKEEVKKFNMGTMKGGNNKKGGMKVTKVVTVVTTKKGAHSSKKKGELMENDQDAMEYSSEEEEVDLQTALTGYQTTKQRKVLEPVDHQKIEYEPYRKNFYVEVPELARMSPEEVNVFRLELEGIAVKGKGCPKPIKTWVQCGISMKILCALKKHSYEKPTPIQSQAIPAIMTGRDLIGIAKTGSGKTIAFLLPLFRHILDQRPLEESEGPLAVIMTPTRELALQITKECKKFSKSLGLRVVCVYGGTGISEQIAELKRGAEVIVCTPGRMIDMLGANSGRVTNLRRVTYVVVDEADRMFDMGFEPQVMRIVDNIRPDRQTVMFSATFPRAMEALARRILSKPIEVQVGGRSVVCSDVEQHVIVIDEESKFLKLLEILGHYQEKGSVLIFVDKQEHADGLLKDLMKASYPCMSLHGGIDQYDRDSVINDFKNGACRLMVATSVAARGLDVKQLILVINYNCPNHYEDYVHRAGRTGRAGNKGFAYTFITEEQVRYAGDIIKALELSSSPVPPELEQLWLTFKDQQKAEGKSFKSSSGFSGKGFKFDETEHALANERKKLQKAALGLQDSDDEDTALDIDEQIESMFNSKKRVKDLSAPGGGGGGGGGAAASAAAAAGGLASLAMPSAGNIQKLEIAKRLALKINAQKNLGAEAQDVMQQATNAILRGGTILAPSVSAKTIAEQLAEKINAKLNYIPVEKLEEERQNAEQSETIKRYEEELEINDFPQTARWKVTSKEALQRIGEYSEAAITIRGTYFPPGKEPKEGERKIYLAIESANELAVQKAKAEITRLIKEELIRLQKMMRQVSSNTNDYCMSGRPSCLAEDGRHPTSHFDLCTSQSNKFYPPPPPPPLQMSLPPLPPPPQNTLKPMPCQRQDVRNEPLPQPGGVKNSEKPEDSKKKKGAGRSGRRGRPSGTTKSAGYRTSTGRPLGTTKAAGFKTSPGRPLGTTKAAGYKVSPGRPPGSIKTLSRLTKLGYGTCSGAAFPYTMMHKREKDEASEFKFYEDPYLISDIENSPKFVGITEDHEPQLKRQFKTAEIADAVLGTNVPSDPASMESLIPKNVEDFQAGFSAPCDEGGKCDLPLTPMTSEESSTAKPAEEMEPVTLVMATDEQNSTESAKTYKVNCDKRNITGMENFAVMILNASQDLMEFLNANSTECSLVLFYTTWCQFSANLAPHFNALPRVFPSMHFLALDASQHSSLSTRFGTVAVPNILLFQGVKPMARFNQTDRTLETLTSFIANQTGFEANLDQNVTEEDRSGPLPNVPVKSIDWLLVICPYQNPTATMCHSVHKVDISKPLSYVTPYTPSAICPTILQVKKQDVAFLGWHYTWSTVVWPVG</sequence>
<feature type="compositionally biased region" description="Polar residues" evidence="33">
    <location>
        <begin position="151"/>
        <end position="167"/>
    </location>
</feature>
<evidence type="ECO:0000256" key="8">
    <source>
        <dbReference type="ARBA" id="ARBA00022448"/>
    </source>
</evidence>
<evidence type="ECO:0000256" key="23">
    <source>
        <dbReference type="ARBA" id="ARBA00023136"/>
    </source>
</evidence>
<dbReference type="CDD" id="cd17953">
    <property type="entry name" value="DEADc_DDX46"/>
    <property type="match status" value="1"/>
</dbReference>
<evidence type="ECO:0000313" key="38">
    <source>
        <dbReference type="EMBL" id="KAJ8408746.1"/>
    </source>
</evidence>
<dbReference type="InterPro" id="IPR014014">
    <property type="entry name" value="RNA_helicase_DEAD_Q_motif"/>
</dbReference>
<dbReference type="GO" id="GO:0005829">
    <property type="term" value="C:cytosol"/>
    <property type="evidence" value="ECO:0007669"/>
    <property type="project" value="UniProtKB-SubCell"/>
</dbReference>
<feature type="compositionally biased region" description="Basic residues" evidence="33">
    <location>
        <begin position="1339"/>
        <end position="1349"/>
    </location>
</feature>
<evidence type="ECO:0000259" key="36">
    <source>
        <dbReference type="PROSITE" id="PS51194"/>
    </source>
</evidence>
<dbReference type="EMBL" id="JAINUG010000033">
    <property type="protein sequence ID" value="KAJ8408746.1"/>
    <property type="molecule type" value="Genomic_DNA"/>
</dbReference>
<proteinExistence type="inferred from homology"/>
<evidence type="ECO:0000256" key="10">
    <source>
        <dbReference type="ARBA" id="ARBA00022664"/>
    </source>
</evidence>
<dbReference type="SMART" id="SM00490">
    <property type="entry name" value="HELICc"/>
    <property type="match status" value="1"/>
</dbReference>
<keyword evidence="19" id="KW-0694">RNA-binding</keyword>
<dbReference type="PROSITE" id="PS51192">
    <property type="entry name" value="HELICASE_ATP_BIND_1"/>
    <property type="match status" value="1"/>
</dbReference>
<feature type="compositionally biased region" description="Basic and acidic residues" evidence="33">
    <location>
        <begin position="1350"/>
        <end position="1373"/>
    </location>
</feature>
<keyword evidence="18" id="KW-0067">ATP-binding</keyword>
<evidence type="ECO:0000256" key="28">
    <source>
        <dbReference type="ARBA" id="ARBA00047984"/>
    </source>
</evidence>
<feature type="compositionally biased region" description="Polar residues" evidence="33">
    <location>
        <begin position="76"/>
        <end position="86"/>
    </location>
</feature>
<evidence type="ECO:0000256" key="21">
    <source>
        <dbReference type="ARBA" id="ARBA00022927"/>
    </source>
</evidence>
<dbReference type="FunFam" id="2.30.30.380:FF:000004">
    <property type="entry name" value="SEC24 homolog B, COPII coat complex component"/>
    <property type="match status" value="1"/>
</dbReference>
<dbReference type="EC" id="3.6.4.13" evidence="7"/>
<evidence type="ECO:0000256" key="25">
    <source>
        <dbReference type="ARBA" id="ARBA00023242"/>
    </source>
</evidence>
<evidence type="ECO:0000256" key="3">
    <source>
        <dbReference type="ARBA" id="ARBA00004397"/>
    </source>
</evidence>
<evidence type="ECO:0000256" key="15">
    <source>
        <dbReference type="ARBA" id="ARBA00022806"/>
    </source>
</evidence>
<evidence type="ECO:0000256" key="34">
    <source>
        <dbReference type="SAM" id="Phobius"/>
    </source>
</evidence>
<evidence type="ECO:0000259" key="37">
    <source>
        <dbReference type="PROSITE" id="PS51195"/>
    </source>
</evidence>
<dbReference type="Pfam" id="PF17724">
    <property type="entry name" value="DUF5568"/>
    <property type="match status" value="1"/>
</dbReference>
<dbReference type="Gene3D" id="3.40.50.300">
    <property type="entry name" value="P-loop containing nucleotide triphosphate hydrolases"/>
    <property type="match status" value="2"/>
</dbReference>
<evidence type="ECO:0000256" key="33">
    <source>
        <dbReference type="SAM" id="MobiDB-lite"/>
    </source>
</evidence>
<evidence type="ECO:0000256" key="11">
    <source>
        <dbReference type="ARBA" id="ARBA00022723"/>
    </source>
</evidence>
<feature type="domain" description="DEAD-box RNA helicase Q" evidence="37">
    <location>
        <begin position="1704"/>
        <end position="1732"/>
    </location>
</feature>
<dbReference type="Pfam" id="PF00626">
    <property type="entry name" value="Gelsolin"/>
    <property type="match status" value="1"/>
</dbReference>
<feature type="compositionally biased region" description="Pro residues" evidence="33">
    <location>
        <begin position="221"/>
        <end position="245"/>
    </location>
</feature>
<dbReference type="SUPFAM" id="SSF82919">
    <property type="entry name" value="Zn-finger domain of Sec23/24"/>
    <property type="match status" value="1"/>
</dbReference>
<dbReference type="SUPFAM" id="SSF52833">
    <property type="entry name" value="Thioredoxin-like"/>
    <property type="match status" value="1"/>
</dbReference>
<dbReference type="Gene3D" id="2.60.40.1670">
    <property type="entry name" value="beta-sandwich domain of Sec23/24"/>
    <property type="match status" value="1"/>
</dbReference>
<gene>
    <name evidence="38" type="ORF">AAFF_G00245640</name>
</gene>
<evidence type="ECO:0000256" key="32">
    <source>
        <dbReference type="PROSITE-ProRule" id="PRU00552"/>
    </source>
</evidence>
<dbReference type="GO" id="GO:0015030">
    <property type="term" value="C:Cajal body"/>
    <property type="evidence" value="ECO:0007669"/>
    <property type="project" value="UniProtKB-SubCell"/>
</dbReference>
<dbReference type="GO" id="GO:0005789">
    <property type="term" value="C:endoplasmic reticulum membrane"/>
    <property type="evidence" value="ECO:0007669"/>
    <property type="project" value="UniProtKB-SubCell"/>
</dbReference>
<keyword evidence="8" id="KW-0813">Transport</keyword>
<evidence type="ECO:0000256" key="6">
    <source>
        <dbReference type="ARBA" id="ARBA00008334"/>
    </source>
</evidence>
<keyword evidence="10" id="KW-0507">mRNA processing</keyword>
<dbReference type="InterPro" id="IPR016719">
    <property type="entry name" value="CAMLG"/>
</dbReference>
<dbReference type="Proteomes" id="UP001221898">
    <property type="component" value="Unassembled WGS sequence"/>
</dbReference>
<keyword evidence="34" id="KW-1133">Transmembrane helix</keyword>
<organism evidence="38 39">
    <name type="scientific">Aldrovandia affinis</name>
    <dbReference type="NCBI Taxonomy" id="143900"/>
    <lineage>
        <taxon>Eukaryota</taxon>
        <taxon>Metazoa</taxon>
        <taxon>Chordata</taxon>
        <taxon>Craniata</taxon>
        <taxon>Vertebrata</taxon>
        <taxon>Euteleostomi</taxon>
        <taxon>Actinopterygii</taxon>
        <taxon>Neopterygii</taxon>
        <taxon>Teleostei</taxon>
        <taxon>Notacanthiformes</taxon>
        <taxon>Halosauridae</taxon>
        <taxon>Aldrovandia</taxon>
    </lineage>
</organism>
<dbReference type="PROSITE" id="PS00039">
    <property type="entry name" value="DEAD_ATP_HELICASE"/>
    <property type="match status" value="1"/>
</dbReference>
<keyword evidence="9" id="KW-0963">Cytoplasm</keyword>
<keyword evidence="11" id="KW-0479">Metal-binding</keyword>
<comment type="subcellular location">
    <subcellularLocation>
        <location evidence="5">Cytoplasm</location>
        <location evidence="5">Cytosol</location>
    </subcellularLocation>
    <subcellularLocation>
        <location evidence="1">Cytoplasmic vesicle</location>
        <location evidence="1">COPII-coated vesicle membrane</location>
        <topology evidence="1">Peripheral membrane protein</topology>
        <orientation evidence="1">Cytoplasmic side</orientation>
    </subcellularLocation>
    <subcellularLocation>
        <location evidence="3">Endoplasmic reticulum membrane</location>
        <topology evidence="3">Peripheral membrane protein</topology>
        <orientation evidence="3">Cytoplasmic side</orientation>
    </subcellularLocation>
    <subcellularLocation>
        <location evidence="2">Nucleus speckle</location>
    </subcellularLocation>
    <subcellularLocation>
        <location evidence="4">Nucleus</location>
        <location evidence="4">Cajal body</location>
    </subcellularLocation>
</comment>
<dbReference type="InterPro" id="IPR011545">
    <property type="entry name" value="DEAD/DEAH_box_helicase_dom"/>
</dbReference>
<evidence type="ECO:0000256" key="2">
    <source>
        <dbReference type="ARBA" id="ARBA00004324"/>
    </source>
</evidence>
<keyword evidence="20" id="KW-0931">ER-Golgi transport</keyword>
<dbReference type="InterPro" id="IPR006895">
    <property type="entry name" value="Znf_Sec23_Sec24"/>
</dbReference>
<evidence type="ECO:0000256" key="12">
    <source>
        <dbReference type="ARBA" id="ARBA00022728"/>
    </source>
</evidence>
<evidence type="ECO:0000256" key="7">
    <source>
        <dbReference type="ARBA" id="ARBA00012552"/>
    </source>
</evidence>
<keyword evidence="17" id="KW-0862">Zinc</keyword>
<dbReference type="GO" id="GO:0016607">
    <property type="term" value="C:nuclear speck"/>
    <property type="evidence" value="ECO:0007669"/>
    <property type="project" value="UniProtKB-SubCell"/>
</dbReference>
<dbReference type="Pfam" id="PF00270">
    <property type="entry name" value="DEAD"/>
    <property type="match status" value="1"/>
</dbReference>
<comment type="similarity">
    <text evidence="6">Belongs to the SEC23/SEC24 family. SEC24 subfamily.</text>
</comment>
<dbReference type="InterPro" id="IPR001650">
    <property type="entry name" value="Helicase_C-like"/>
</dbReference>
<dbReference type="Pfam" id="PF04815">
    <property type="entry name" value="Sec23_helical"/>
    <property type="match status" value="1"/>
</dbReference>
<evidence type="ECO:0000256" key="30">
    <source>
        <dbReference type="ARBA" id="ARBA00050029"/>
    </source>
</evidence>
<dbReference type="InterPro" id="IPR050550">
    <property type="entry name" value="SEC23_SEC24_subfamily"/>
</dbReference>
<evidence type="ECO:0000256" key="22">
    <source>
        <dbReference type="ARBA" id="ARBA00023054"/>
    </source>
</evidence>
<feature type="compositionally biased region" description="Pro residues" evidence="33">
    <location>
        <begin position="2412"/>
        <end position="2432"/>
    </location>
</feature>
<keyword evidence="15" id="KW-0347">Helicase</keyword>
<dbReference type="PANTHER" id="PTHR13803:SF1">
    <property type="entry name" value="PROTEIN TRANSPORT PROTEIN SEC24A"/>
    <property type="match status" value="1"/>
</dbReference>
<dbReference type="GO" id="GO:0000149">
    <property type="term" value="F:SNARE binding"/>
    <property type="evidence" value="ECO:0007669"/>
    <property type="project" value="TreeGrafter"/>
</dbReference>
<evidence type="ECO:0000256" key="20">
    <source>
        <dbReference type="ARBA" id="ARBA00022892"/>
    </source>
</evidence>
<dbReference type="InterPro" id="IPR027417">
    <property type="entry name" value="P-loop_NTPase"/>
</dbReference>
<dbReference type="Pfam" id="PF04811">
    <property type="entry name" value="Sec23_trunk"/>
    <property type="match status" value="1"/>
</dbReference>
<dbReference type="InterPro" id="IPR006896">
    <property type="entry name" value="Sec23/24_trunk_dom"/>
</dbReference>
<dbReference type="SUPFAM" id="SSF52540">
    <property type="entry name" value="P-loop containing nucleoside triphosphate hydrolases"/>
    <property type="match status" value="2"/>
</dbReference>
<feature type="domain" description="Helicase C-terminal" evidence="36">
    <location>
        <begin position="1924"/>
        <end position="2085"/>
    </location>
</feature>
<keyword evidence="23 34" id="KW-0472">Membrane</keyword>
<feature type="compositionally biased region" description="Basic and acidic residues" evidence="33">
    <location>
        <begin position="1467"/>
        <end position="1515"/>
    </location>
</feature>
<dbReference type="GO" id="GO:0005681">
    <property type="term" value="C:spliceosomal complex"/>
    <property type="evidence" value="ECO:0007669"/>
    <property type="project" value="UniProtKB-KW"/>
</dbReference>
<feature type="compositionally biased region" description="Pro residues" evidence="33">
    <location>
        <begin position="131"/>
        <end position="147"/>
    </location>
</feature>
<keyword evidence="16" id="KW-0256">Endoplasmic reticulum</keyword>
<dbReference type="InterPro" id="IPR036465">
    <property type="entry name" value="vWFA_dom_sf"/>
</dbReference>
<feature type="transmembrane region" description="Helical" evidence="34">
    <location>
        <begin position="1311"/>
        <end position="1333"/>
    </location>
</feature>
<feature type="domain" description="Helicase ATP-binding" evidence="35">
    <location>
        <begin position="1735"/>
        <end position="1913"/>
    </location>
</feature>
<feature type="short sequence motif" description="Q motif" evidence="32">
    <location>
        <begin position="1704"/>
        <end position="1732"/>
    </location>
</feature>
<dbReference type="InterPro" id="IPR007123">
    <property type="entry name" value="Gelsolin-like_dom"/>
</dbReference>
<feature type="region of interest" description="Disordered" evidence="33">
    <location>
        <begin position="1"/>
        <end position="339"/>
    </location>
</feature>
<evidence type="ECO:0000256" key="17">
    <source>
        <dbReference type="ARBA" id="ARBA00022833"/>
    </source>
</evidence>
<dbReference type="CDD" id="cd18787">
    <property type="entry name" value="SF2_C_DEAD"/>
    <property type="match status" value="1"/>
</dbReference>
<dbReference type="GO" id="GO:0005524">
    <property type="term" value="F:ATP binding"/>
    <property type="evidence" value="ECO:0007669"/>
    <property type="project" value="UniProtKB-KW"/>
</dbReference>
<dbReference type="InterPro" id="IPR000629">
    <property type="entry name" value="RNA-helicase_DEAD-box_CS"/>
</dbReference>
<dbReference type="InterPro" id="IPR056149">
    <property type="entry name" value="PRP5/DDX46/KHDC4_KH"/>
</dbReference>
<comment type="similarity">
    <text evidence="27">Belongs to the DEAD box helicase family. DDX46/PRP5 subfamily.</text>
</comment>
<dbReference type="GO" id="GO:0090110">
    <property type="term" value="P:COPII-coated vesicle cargo loading"/>
    <property type="evidence" value="ECO:0007669"/>
    <property type="project" value="TreeGrafter"/>
</dbReference>
<dbReference type="Gene3D" id="3.40.50.410">
    <property type="entry name" value="von Willebrand factor, type A domain"/>
    <property type="match status" value="1"/>
</dbReference>
<dbReference type="FunFam" id="3.40.50.300:FF:000079">
    <property type="entry name" value="probable ATP-dependent RNA helicase DDX17"/>
    <property type="match status" value="1"/>
</dbReference>
<feature type="compositionally biased region" description="Polar residues" evidence="33">
    <location>
        <begin position="1"/>
        <end position="33"/>
    </location>
</feature>
<protein>
    <recommendedName>
        <fullName evidence="30">Probable ATP-dependent RNA helicase DDX46</fullName>
        <ecNumber evidence="7">3.6.4.13</ecNumber>
    </recommendedName>
    <alternativeName>
        <fullName evidence="31">DEAD box protein 46</fullName>
    </alternativeName>
</protein>
<evidence type="ECO:0000256" key="14">
    <source>
        <dbReference type="ARBA" id="ARBA00022801"/>
    </source>
</evidence>
<feature type="compositionally biased region" description="Pro residues" evidence="33">
    <location>
        <begin position="199"/>
        <end position="213"/>
    </location>
</feature>
<evidence type="ECO:0000313" key="39">
    <source>
        <dbReference type="Proteomes" id="UP001221898"/>
    </source>
</evidence>
<dbReference type="SUPFAM" id="SSF53300">
    <property type="entry name" value="vWA-like"/>
    <property type="match status" value="1"/>
</dbReference>
<dbReference type="GO" id="GO:0008270">
    <property type="term" value="F:zinc ion binding"/>
    <property type="evidence" value="ECO:0007669"/>
    <property type="project" value="InterPro"/>
</dbReference>
<dbReference type="GO" id="GO:0070971">
    <property type="term" value="C:endoplasmic reticulum exit site"/>
    <property type="evidence" value="ECO:0007669"/>
    <property type="project" value="TreeGrafter"/>
</dbReference>